<proteinExistence type="predicted"/>
<evidence type="ECO:0000313" key="1">
    <source>
        <dbReference type="EMBL" id="KAE9539417.1"/>
    </source>
</evidence>
<accession>A0A6G0TVG1</accession>
<comment type="caution">
    <text evidence="1">The sequence shown here is derived from an EMBL/GenBank/DDBJ whole genome shotgun (WGS) entry which is preliminary data.</text>
</comment>
<dbReference type="Proteomes" id="UP000475862">
    <property type="component" value="Unassembled WGS sequence"/>
</dbReference>
<dbReference type="AlphaFoldDB" id="A0A6G0TVG1"/>
<protein>
    <submittedName>
        <fullName evidence="1">Uncharacterized protein</fullName>
    </submittedName>
</protein>
<keyword evidence="2" id="KW-1185">Reference proteome</keyword>
<organism evidence="1 2">
    <name type="scientific">Aphis glycines</name>
    <name type="common">Soybean aphid</name>
    <dbReference type="NCBI Taxonomy" id="307491"/>
    <lineage>
        <taxon>Eukaryota</taxon>
        <taxon>Metazoa</taxon>
        <taxon>Ecdysozoa</taxon>
        <taxon>Arthropoda</taxon>
        <taxon>Hexapoda</taxon>
        <taxon>Insecta</taxon>
        <taxon>Pterygota</taxon>
        <taxon>Neoptera</taxon>
        <taxon>Paraneoptera</taxon>
        <taxon>Hemiptera</taxon>
        <taxon>Sternorrhyncha</taxon>
        <taxon>Aphidomorpha</taxon>
        <taxon>Aphidoidea</taxon>
        <taxon>Aphididae</taxon>
        <taxon>Aphidini</taxon>
        <taxon>Aphis</taxon>
        <taxon>Aphis</taxon>
    </lineage>
</organism>
<dbReference type="EMBL" id="VYZN01000014">
    <property type="protein sequence ID" value="KAE9539417.1"/>
    <property type="molecule type" value="Genomic_DNA"/>
</dbReference>
<reference evidence="1 2" key="1">
    <citation type="submission" date="2019-08" db="EMBL/GenBank/DDBJ databases">
        <title>The genome of the soybean aphid Biotype 1, its phylome, world population structure and adaptation to the North American continent.</title>
        <authorList>
            <person name="Giordano R."/>
            <person name="Donthu R.K."/>
            <person name="Hernandez A.G."/>
            <person name="Wright C.L."/>
            <person name="Zimin A.V."/>
        </authorList>
    </citation>
    <scope>NUCLEOTIDE SEQUENCE [LARGE SCALE GENOMIC DNA]</scope>
    <source>
        <tissue evidence="1">Whole aphids</tissue>
    </source>
</reference>
<evidence type="ECO:0000313" key="2">
    <source>
        <dbReference type="Proteomes" id="UP000475862"/>
    </source>
</evidence>
<gene>
    <name evidence="1" type="ORF">AGLY_004669</name>
</gene>
<sequence>MCGLLIRIRRSGCLERISVQLVKRYIRINISIIDKRSRIRPHTLGLFSCKALGQDVIGITVRHRDLRTKSGLLADSGPAAPAQNANYYVSVQHIFGDVRQDGFTDCGIRVATNDLLSMMKNFRSRRPKFEHHGSYYDRASVRKYKSYIACYFVSATQKYRCTVVIYRCHLLSKIVFRENKTLRAYDCREDNHMIIKQICFIMDEWTTERRRRVRYNHTTPDSRRKTPSPLDMLFGTVFGDLFNDATLEFREFLPVVLVIIRHSVASGRTRYQLIPNHSDTADITAQTSQYTTMDFLEKKKKKKAFIPALVAFLYESGEYLDEVISVLHSDSGTLNNKHQVANFMKISKMSLLTLRYRLLIITDVRHIVQIMTASFGVLSYELLKLFDQVLKCIQFVPISSSWSYAATWEKKHISISTGVYIAFKSTNQEQISLPWKIKLRVSNFVFRPCKL</sequence>
<name>A0A6G0TVG1_APHGL</name>